<comment type="caution">
    <text evidence="1">The sequence shown here is derived from an EMBL/GenBank/DDBJ whole genome shotgun (WGS) entry which is preliminary data.</text>
</comment>
<dbReference type="Proteomes" id="UP000035088">
    <property type="component" value="Unassembled WGS sequence"/>
</dbReference>
<keyword evidence="2" id="KW-1185">Reference proteome</keyword>
<proteinExistence type="predicted"/>
<dbReference type="STRING" id="1073574.GOARA_063_00450"/>
<organism evidence="1 2">
    <name type="scientific">Gordonia araii NBRC 100433</name>
    <dbReference type="NCBI Taxonomy" id="1073574"/>
    <lineage>
        <taxon>Bacteria</taxon>
        <taxon>Bacillati</taxon>
        <taxon>Actinomycetota</taxon>
        <taxon>Actinomycetes</taxon>
        <taxon>Mycobacteriales</taxon>
        <taxon>Gordoniaceae</taxon>
        <taxon>Gordonia</taxon>
    </lineage>
</organism>
<sequence length="178" mass="18766">MVHSLELVLDDEADAAVIAEVNRLAAAGLRNPHRDQRPHITLVAARAVDESALSVLAPVAQRLPITVRLGAPIVFSHGAAGAHGGHVLARSVVPSTDLLGIHATVVRLAADHIDGELAHSRPGSWSPHVTLARRLSGEQVAAAIDFLAGERDRDVVVAGIRRWDGETKSETVLPGRAC</sequence>
<accession>G7H4S1</accession>
<evidence type="ECO:0008006" key="3">
    <source>
        <dbReference type="Google" id="ProtNLM"/>
    </source>
</evidence>
<dbReference type="RefSeq" id="WP_007322921.1">
    <property type="nucleotide sequence ID" value="NZ_BAEE01000063.1"/>
</dbReference>
<name>G7H4S1_9ACTN</name>
<evidence type="ECO:0000313" key="1">
    <source>
        <dbReference type="EMBL" id="GAB10846.1"/>
    </source>
</evidence>
<gene>
    <name evidence="1" type="ORF">GOARA_063_00450</name>
</gene>
<dbReference type="Pfam" id="PF13563">
    <property type="entry name" value="2_5_RNA_ligase2"/>
    <property type="match status" value="1"/>
</dbReference>
<protein>
    <recommendedName>
        <fullName evidence="3">2'-5' RNA ligase</fullName>
    </recommendedName>
</protein>
<dbReference type="EMBL" id="BAEE01000063">
    <property type="protein sequence ID" value="GAB10846.1"/>
    <property type="molecule type" value="Genomic_DNA"/>
</dbReference>
<dbReference type="SUPFAM" id="SSF55144">
    <property type="entry name" value="LigT-like"/>
    <property type="match status" value="1"/>
</dbReference>
<dbReference type="Gene3D" id="3.90.1140.10">
    <property type="entry name" value="Cyclic phosphodiesterase"/>
    <property type="match status" value="1"/>
</dbReference>
<dbReference type="InterPro" id="IPR009097">
    <property type="entry name" value="Cyclic_Pdiesterase"/>
</dbReference>
<dbReference type="AlphaFoldDB" id="G7H4S1"/>
<evidence type="ECO:0000313" key="2">
    <source>
        <dbReference type="Proteomes" id="UP000035088"/>
    </source>
</evidence>
<reference evidence="1 2" key="1">
    <citation type="submission" date="2011-11" db="EMBL/GenBank/DDBJ databases">
        <title>Whole genome shotgun sequence of Gordonia araii NBRC 100433.</title>
        <authorList>
            <person name="Yoshida Y."/>
            <person name="Hosoyama A."/>
            <person name="Tsuchikane K."/>
            <person name="Katsumata H."/>
            <person name="Yamazaki S."/>
            <person name="Fujita N."/>
        </authorList>
    </citation>
    <scope>NUCLEOTIDE SEQUENCE [LARGE SCALE GENOMIC DNA]</scope>
    <source>
        <strain evidence="1 2">NBRC 100433</strain>
    </source>
</reference>
<dbReference type="OrthoDB" id="3397424at2"/>